<evidence type="ECO:0000259" key="2">
    <source>
        <dbReference type="PROSITE" id="PS50829"/>
    </source>
</evidence>
<feature type="compositionally biased region" description="Acidic residues" evidence="1">
    <location>
        <begin position="31"/>
        <end position="44"/>
    </location>
</feature>
<name>A0A4S4KLK6_9APHY</name>
<dbReference type="SUPFAM" id="SSF55277">
    <property type="entry name" value="GYF domain"/>
    <property type="match status" value="1"/>
</dbReference>
<keyword evidence="4" id="KW-1185">Reference proteome</keyword>
<dbReference type="GO" id="GO:0005682">
    <property type="term" value="C:U5 snRNP"/>
    <property type="evidence" value="ECO:0007669"/>
    <property type="project" value="InterPro"/>
</dbReference>
<feature type="region of interest" description="Disordered" evidence="1">
    <location>
        <begin position="1"/>
        <end position="162"/>
    </location>
</feature>
<feature type="domain" description="GYF" evidence="2">
    <location>
        <begin position="345"/>
        <end position="406"/>
    </location>
</feature>
<feature type="compositionally biased region" description="Basic residues" evidence="1">
    <location>
        <begin position="1"/>
        <end position="10"/>
    </location>
</feature>
<feature type="compositionally biased region" description="Polar residues" evidence="1">
    <location>
        <begin position="11"/>
        <end position="23"/>
    </location>
</feature>
<feature type="region of interest" description="Disordered" evidence="1">
    <location>
        <begin position="257"/>
        <end position="282"/>
    </location>
</feature>
<dbReference type="InterPro" id="IPR035445">
    <property type="entry name" value="GYF-like_dom_sf"/>
</dbReference>
<accession>A0A4S4KLK6</accession>
<dbReference type="PANTHER" id="PTHR13138">
    <property type="entry name" value="PROTEIN LIN1"/>
    <property type="match status" value="1"/>
</dbReference>
<proteinExistence type="predicted"/>
<dbReference type="AlphaFoldDB" id="A0A4S4KLK6"/>
<dbReference type="PANTHER" id="PTHR13138:SF3">
    <property type="entry name" value="CD2 ANTIGEN CYTOPLASMIC TAIL-BINDING PROTEIN 2"/>
    <property type="match status" value="1"/>
</dbReference>
<comment type="caution">
    <text evidence="3">The sequence shown here is derived from an EMBL/GenBank/DDBJ whole genome shotgun (WGS) entry which is preliminary data.</text>
</comment>
<feature type="compositionally biased region" description="Acidic residues" evidence="1">
    <location>
        <begin position="130"/>
        <end position="145"/>
    </location>
</feature>
<dbReference type="Pfam" id="PF02213">
    <property type="entry name" value="GYF"/>
    <property type="match status" value="1"/>
</dbReference>
<evidence type="ECO:0000313" key="4">
    <source>
        <dbReference type="Proteomes" id="UP000309038"/>
    </source>
</evidence>
<dbReference type="EMBL" id="SGPJ01000097">
    <property type="protein sequence ID" value="THG98966.1"/>
    <property type="molecule type" value="Genomic_DNA"/>
</dbReference>
<gene>
    <name evidence="3" type="ORF">EW026_g3300</name>
</gene>
<evidence type="ECO:0000313" key="3">
    <source>
        <dbReference type="EMBL" id="THG98966.1"/>
    </source>
</evidence>
<dbReference type="SMART" id="SM00444">
    <property type="entry name" value="GYF"/>
    <property type="match status" value="1"/>
</dbReference>
<protein>
    <recommendedName>
        <fullName evidence="2">GYF domain-containing protein</fullName>
    </recommendedName>
</protein>
<organism evidence="3 4">
    <name type="scientific">Hermanssonia centrifuga</name>
    <dbReference type="NCBI Taxonomy" id="98765"/>
    <lineage>
        <taxon>Eukaryota</taxon>
        <taxon>Fungi</taxon>
        <taxon>Dikarya</taxon>
        <taxon>Basidiomycota</taxon>
        <taxon>Agaricomycotina</taxon>
        <taxon>Agaricomycetes</taxon>
        <taxon>Polyporales</taxon>
        <taxon>Meruliaceae</taxon>
        <taxon>Hermanssonia</taxon>
    </lineage>
</organism>
<evidence type="ECO:0000256" key="1">
    <source>
        <dbReference type="SAM" id="MobiDB-lite"/>
    </source>
</evidence>
<feature type="compositionally biased region" description="Basic and acidic residues" evidence="1">
    <location>
        <begin position="96"/>
        <end position="118"/>
    </location>
</feature>
<feature type="region of interest" description="Disordered" evidence="1">
    <location>
        <begin position="203"/>
        <end position="225"/>
    </location>
</feature>
<dbReference type="InterPro" id="IPR039905">
    <property type="entry name" value="CD2BP2/Lin1"/>
</dbReference>
<feature type="compositionally biased region" description="Acidic residues" evidence="1">
    <location>
        <begin position="62"/>
        <end position="71"/>
    </location>
</feature>
<dbReference type="InterPro" id="IPR003169">
    <property type="entry name" value="GYF"/>
</dbReference>
<feature type="compositionally biased region" description="Basic and acidic residues" evidence="1">
    <location>
        <begin position="211"/>
        <end position="225"/>
    </location>
</feature>
<dbReference type="PROSITE" id="PS50829">
    <property type="entry name" value="GYF"/>
    <property type="match status" value="1"/>
</dbReference>
<reference evidence="3 4" key="1">
    <citation type="submission" date="2019-02" db="EMBL/GenBank/DDBJ databases">
        <title>Genome sequencing of the rare red list fungi Phlebia centrifuga.</title>
        <authorList>
            <person name="Buettner E."/>
            <person name="Kellner H."/>
        </authorList>
    </citation>
    <scope>NUCLEOTIDE SEQUENCE [LARGE SCALE GENOMIC DNA]</scope>
    <source>
        <strain evidence="3 4">DSM 108282</strain>
    </source>
</reference>
<sequence length="406" mass="45258">MPPRAAHKRSAGSSNEGPSQPVSKKTRFVEPEDDPANFAEEVDAQLENPSAKRKGRVKTEGYDSDSSDDGEGVVLSRKTGADGAAEDEDEDMFAMGEKKDKKVEESGKKKEEFLRLGDIEGQEFGQAGSGDEESESEGEPEDEDDAERRKKAGMGFELSSFNMREEMEEGKFSADGMYVKSFDPHAVHDKWMDGLDEQEIKRARRSHRHQERIQKEKQRAEERELEQLGGKDEMQKGLLPLLKKGESVLEALQRMGAQAKKAGTTKKPLKPNNKTKRDADGAMDVDKVLKVPAPGPSDIDHITHLASTLMSLGDTDIYSKTYEELVRAVRSSGKVDKEWVPPSADVRYEYKWDVPGASAEDGDVFGPFSEEEMQSWYKASYFGPDGEKIKVRQAGGEWGNWDEVVL</sequence>
<dbReference type="Proteomes" id="UP000309038">
    <property type="component" value="Unassembled WGS sequence"/>
</dbReference>
<dbReference type="Gene3D" id="3.30.1490.40">
    <property type="match status" value="1"/>
</dbReference>